<evidence type="ECO:0000313" key="3">
    <source>
        <dbReference type="Proteomes" id="UP001525890"/>
    </source>
</evidence>
<dbReference type="PANTHER" id="PTHR37953">
    <property type="entry name" value="UPF0127 PROTEIN MJ1496"/>
    <property type="match status" value="1"/>
</dbReference>
<dbReference type="PANTHER" id="PTHR37953:SF1">
    <property type="entry name" value="UPF0127 PROTEIN MJ1496"/>
    <property type="match status" value="1"/>
</dbReference>
<sequence>MNSLAQLIVTSLSLFLLGCAPSGLPPSATAQPQGETVSSSPIVQIERGQDLPITAQTTIGDQTIELEVAITPQQQAIGLMHRSEIAPNRGMLFPFNPPRPVTFWMKNVEINLDMIFLRDGEVLAIAADVPPCTTDPCPFYGPPNTPVEYVLELGGGRAAELGIQVGDQIAIDFLE</sequence>
<protein>
    <submittedName>
        <fullName evidence="2">DUF192 domain-containing protein</fullName>
    </submittedName>
</protein>
<dbReference type="Proteomes" id="UP001525890">
    <property type="component" value="Unassembled WGS sequence"/>
</dbReference>
<reference evidence="2 3" key="1">
    <citation type="journal article" date="2022" name="Front. Microbiol.">
        <title>High genomic differentiation and limited gene flow indicate recent cryptic speciation within the genus Laspinema (cyanobacteria).</title>
        <authorList>
            <person name="Stanojkovic A."/>
            <person name="Skoupy S."/>
            <person name="Skaloud P."/>
            <person name="Dvorak P."/>
        </authorList>
    </citation>
    <scope>NUCLEOTIDE SEQUENCE [LARGE SCALE GENOMIC DNA]</scope>
    <source>
        <strain evidence="2 3">D2a</strain>
    </source>
</reference>
<dbReference type="EMBL" id="JAMXFF010000032">
    <property type="protein sequence ID" value="MCT7968453.1"/>
    <property type="molecule type" value="Genomic_DNA"/>
</dbReference>
<evidence type="ECO:0000313" key="2">
    <source>
        <dbReference type="EMBL" id="MCT7968453.1"/>
    </source>
</evidence>
<dbReference type="Gene3D" id="2.60.120.1140">
    <property type="entry name" value="Protein of unknown function DUF192"/>
    <property type="match status" value="1"/>
</dbReference>
<comment type="caution">
    <text evidence="2">The sequence shown here is derived from an EMBL/GenBank/DDBJ whole genome shotgun (WGS) entry which is preliminary data.</text>
</comment>
<organism evidence="2 3">
    <name type="scientific">Laspinema palackyanum D2a</name>
    <dbReference type="NCBI Taxonomy" id="2953684"/>
    <lineage>
        <taxon>Bacteria</taxon>
        <taxon>Bacillati</taxon>
        <taxon>Cyanobacteriota</taxon>
        <taxon>Cyanophyceae</taxon>
        <taxon>Oscillatoriophycideae</taxon>
        <taxon>Oscillatoriales</taxon>
        <taxon>Laspinemataceae</taxon>
        <taxon>Laspinema</taxon>
        <taxon>Laspinema palackyanum</taxon>
    </lineage>
</organism>
<feature type="signal peptide" evidence="1">
    <location>
        <begin position="1"/>
        <end position="30"/>
    </location>
</feature>
<keyword evidence="3" id="KW-1185">Reference proteome</keyword>
<keyword evidence="1" id="KW-0732">Signal</keyword>
<evidence type="ECO:0000256" key="1">
    <source>
        <dbReference type="SAM" id="SignalP"/>
    </source>
</evidence>
<name>A0ABT2MUN5_9CYAN</name>
<feature type="chain" id="PRO_5045563143" evidence="1">
    <location>
        <begin position="31"/>
        <end position="175"/>
    </location>
</feature>
<proteinExistence type="predicted"/>
<accession>A0ABT2MUN5</accession>
<dbReference type="RefSeq" id="WP_368007967.1">
    <property type="nucleotide sequence ID" value="NZ_JAMXFF010000032.1"/>
</dbReference>
<dbReference type="InterPro" id="IPR038695">
    <property type="entry name" value="Saro_0823-like_sf"/>
</dbReference>
<dbReference type="InterPro" id="IPR003795">
    <property type="entry name" value="DUF192"/>
</dbReference>
<gene>
    <name evidence="2" type="ORF">NG799_19265</name>
</gene>
<dbReference type="Pfam" id="PF02643">
    <property type="entry name" value="DUF192"/>
    <property type="match status" value="1"/>
</dbReference>